<dbReference type="InterPro" id="IPR013826">
    <property type="entry name" value="Topo_IA_cen_sub3"/>
</dbReference>
<protein>
    <recommendedName>
        <fullName evidence="8">DNA topoisomerase 1</fullName>
        <ecNumber evidence="8">5.6.2.1</ecNumber>
    </recommendedName>
    <alternativeName>
        <fullName evidence="8">DNA topoisomerase I</fullName>
    </alternativeName>
</protein>
<dbReference type="GO" id="GO:0003677">
    <property type="term" value="F:DNA binding"/>
    <property type="evidence" value="ECO:0007669"/>
    <property type="project" value="UniProtKB-KW"/>
</dbReference>
<dbReference type="SMART" id="SM00437">
    <property type="entry name" value="TOP1Ac"/>
    <property type="match status" value="1"/>
</dbReference>
<keyword evidence="6 8" id="KW-0238">DNA-binding</keyword>
<evidence type="ECO:0000256" key="1">
    <source>
        <dbReference type="ARBA" id="ARBA00000213"/>
    </source>
</evidence>
<evidence type="ECO:0000256" key="5">
    <source>
        <dbReference type="ARBA" id="ARBA00023029"/>
    </source>
</evidence>
<proteinExistence type="inferred from homology"/>
<feature type="region of interest" description="Interaction with DNA" evidence="8">
    <location>
        <begin position="162"/>
        <end position="167"/>
    </location>
</feature>
<feature type="site" description="Interaction with DNA" evidence="8">
    <location>
        <position position="139"/>
    </location>
</feature>
<feature type="site" description="Interaction with DNA" evidence="8">
    <location>
        <position position="474"/>
    </location>
</feature>
<dbReference type="Pfam" id="PF01131">
    <property type="entry name" value="Topoisom_bac"/>
    <property type="match status" value="1"/>
</dbReference>
<feature type="region of interest" description="Disordered" evidence="9">
    <location>
        <begin position="775"/>
        <end position="850"/>
    </location>
</feature>
<dbReference type="Pfam" id="PF01751">
    <property type="entry name" value="Toprim"/>
    <property type="match status" value="1"/>
</dbReference>
<dbReference type="InterPro" id="IPR006171">
    <property type="entry name" value="TOPRIM_dom"/>
</dbReference>
<comment type="function">
    <text evidence="8">Releases the supercoiling and torsional tension of DNA, which is introduced during the DNA replication and transcription, by transiently cleaving and rejoining one strand of the DNA duplex. Introduces a single-strand break via transesterification at a target site in duplex DNA. The scissile phosphodiester is attacked by the catalytic tyrosine of the enzyme, resulting in the formation of a DNA-(5'-phosphotyrosyl)-enzyme intermediate and the expulsion of a 3'-OH DNA strand. The free DNA strand then undergoes passage around the unbroken strand, thus removing DNA supercoils. Finally, in the religation step, the DNA 3'-OH attacks the covalent intermediate to expel the active-site tyrosine and restore the DNA phosphodiester backbone.</text>
</comment>
<dbReference type="Gene3D" id="1.10.460.10">
    <property type="entry name" value="Topoisomerase I, domain 2"/>
    <property type="match status" value="1"/>
</dbReference>
<evidence type="ECO:0000313" key="13">
    <source>
        <dbReference type="Proteomes" id="UP000501726"/>
    </source>
</evidence>
<feature type="site" description="Interaction with DNA" evidence="8">
    <location>
        <position position="138"/>
    </location>
</feature>
<dbReference type="Proteomes" id="UP000501726">
    <property type="component" value="Chromosome"/>
</dbReference>
<comment type="catalytic activity">
    <reaction evidence="1 8">
        <text>ATP-independent breakage of single-stranded DNA, followed by passage and rejoining.</text>
        <dbReference type="EC" id="5.6.2.1"/>
    </reaction>
</comment>
<keyword evidence="7 8" id="KW-0413">Isomerase</keyword>
<feature type="site" description="Interaction with DNA" evidence="8">
    <location>
        <position position="290"/>
    </location>
</feature>
<dbReference type="PANTHER" id="PTHR42785:SF1">
    <property type="entry name" value="DNA TOPOISOMERASE"/>
    <property type="match status" value="1"/>
</dbReference>
<keyword evidence="4" id="KW-0460">Magnesium</keyword>
<dbReference type="Gene3D" id="3.40.50.140">
    <property type="match status" value="1"/>
</dbReference>
<dbReference type="CDD" id="cd00186">
    <property type="entry name" value="TOP1Ac"/>
    <property type="match status" value="1"/>
</dbReference>
<dbReference type="HAMAP" id="MF_00952">
    <property type="entry name" value="Topoisom_1_prok"/>
    <property type="match status" value="1"/>
</dbReference>
<dbReference type="EC" id="5.6.2.1" evidence="8"/>
<dbReference type="Gene3D" id="1.10.290.10">
    <property type="entry name" value="Topoisomerase I, domain 4"/>
    <property type="match status" value="1"/>
</dbReference>
<dbReference type="InterPro" id="IPR013824">
    <property type="entry name" value="Topo_IA_cen_sub1"/>
</dbReference>
<dbReference type="InterPro" id="IPR028612">
    <property type="entry name" value="Topoisom_1_IA"/>
</dbReference>
<dbReference type="RefSeq" id="WP_173269681.1">
    <property type="nucleotide sequence ID" value="NZ_AP021889.1"/>
</dbReference>
<dbReference type="EMBL" id="AP021889">
    <property type="protein sequence ID" value="BBP44880.1"/>
    <property type="molecule type" value="Genomic_DNA"/>
</dbReference>
<evidence type="ECO:0000256" key="4">
    <source>
        <dbReference type="ARBA" id="ARBA00022842"/>
    </source>
</evidence>
<feature type="domain" description="Toprim" evidence="10">
    <location>
        <begin position="2"/>
        <end position="112"/>
    </location>
</feature>
<dbReference type="SMART" id="SM00493">
    <property type="entry name" value="TOPRIM"/>
    <property type="match status" value="1"/>
</dbReference>
<evidence type="ECO:0000256" key="7">
    <source>
        <dbReference type="ARBA" id="ARBA00023235"/>
    </source>
</evidence>
<comment type="similarity">
    <text evidence="2 8">Belongs to the type IA topoisomerase family.</text>
</comment>
<dbReference type="Gene3D" id="2.70.20.10">
    <property type="entry name" value="Topoisomerase I, domain 3"/>
    <property type="match status" value="1"/>
</dbReference>
<dbReference type="SMART" id="SM00436">
    <property type="entry name" value="TOP1Bc"/>
    <property type="match status" value="1"/>
</dbReference>
<dbReference type="PROSITE" id="PS52039">
    <property type="entry name" value="TOPO_IA_2"/>
    <property type="match status" value="1"/>
</dbReference>
<feature type="compositionally biased region" description="Low complexity" evidence="9">
    <location>
        <begin position="788"/>
        <end position="806"/>
    </location>
</feature>
<dbReference type="PANTHER" id="PTHR42785">
    <property type="entry name" value="DNA TOPOISOMERASE, TYPE IA, CORE"/>
    <property type="match status" value="1"/>
</dbReference>
<dbReference type="PROSITE" id="PS00396">
    <property type="entry name" value="TOPO_IA_1"/>
    <property type="match status" value="1"/>
</dbReference>
<dbReference type="GO" id="GO:0006265">
    <property type="term" value="P:DNA topological change"/>
    <property type="evidence" value="ECO:0007669"/>
    <property type="project" value="UniProtKB-UniRule"/>
</dbReference>
<dbReference type="InterPro" id="IPR013825">
    <property type="entry name" value="Topo_IA_cen_sub2"/>
</dbReference>
<dbReference type="SUPFAM" id="SSF56712">
    <property type="entry name" value="Prokaryotic type I DNA topoisomerase"/>
    <property type="match status" value="1"/>
</dbReference>
<feature type="compositionally biased region" description="Basic residues" evidence="9">
    <location>
        <begin position="807"/>
        <end position="844"/>
    </location>
</feature>
<evidence type="ECO:0000256" key="3">
    <source>
        <dbReference type="ARBA" id="ARBA00022723"/>
    </source>
</evidence>
<keyword evidence="5 8" id="KW-0799">Topoisomerase</keyword>
<dbReference type="InterPro" id="IPR023405">
    <property type="entry name" value="Topo_IA_core_domain"/>
</dbReference>
<reference evidence="13" key="1">
    <citation type="submission" date="2019-11" db="EMBL/GenBank/DDBJ databases">
        <title>Isolation and characterization of two novel species in the genus Thiomicrorhabdus.</title>
        <authorList>
            <person name="Mochizuki J."/>
            <person name="Kojima H."/>
            <person name="Fukui M."/>
        </authorList>
    </citation>
    <scope>NUCLEOTIDE SEQUENCE [LARGE SCALE GENOMIC DNA]</scope>
    <source>
        <strain evidence="13">aks77</strain>
    </source>
</reference>
<feature type="domain" description="Topo IA-type catalytic" evidence="11">
    <location>
        <begin position="128"/>
        <end position="573"/>
    </location>
</feature>
<dbReference type="InterPro" id="IPR003602">
    <property type="entry name" value="Topo_IA_DNA-bd_dom"/>
</dbReference>
<evidence type="ECO:0000259" key="11">
    <source>
        <dbReference type="PROSITE" id="PS52039"/>
    </source>
</evidence>
<comment type="subunit">
    <text evidence="8">Monomer.</text>
</comment>
<gene>
    <name evidence="8 12" type="primary">topA</name>
    <name evidence="12" type="ORF">THMIRHAS_02530</name>
</gene>
<accession>A0A6F8PSB7</accession>
<feature type="active site" description="O-(5'-phospho-DNA)-tyrosine intermediate" evidence="8">
    <location>
        <position position="288"/>
    </location>
</feature>
<dbReference type="PRINTS" id="PR00417">
    <property type="entry name" value="PRTPISMRASEI"/>
</dbReference>
<dbReference type="Pfam" id="PF13368">
    <property type="entry name" value="Toprim_C_rpt"/>
    <property type="match status" value="3"/>
</dbReference>
<dbReference type="GO" id="GO:0046872">
    <property type="term" value="F:metal ion binding"/>
    <property type="evidence" value="ECO:0007669"/>
    <property type="project" value="UniProtKB-KW"/>
</dbReference>
<dbReference type="InterPro" id="IPR013497">
    <property type="entry name" value="Topo_IA_cen"/>
</dbReference>
<dbReference type="InterPro" id="IPR000380">
    <property type="entry name" value="Topo_IA"/>
</dbReference>
<dbReference type="InterPro" id="IPR005733">
    <property type="entry name" value="TopoI_bac-type"/>
</dbReference>
<organism evidence="12 13">
    <name type="scientific">Thiosulfatimonas sediminis</name>
    <dbReference type="NCBI Taxonomy" id="2675054"/>
    <lineage>
        <taxon>Bacteria</taxon>
        <taxon>Pseudomonadati</taxon>
        <taxon>Pseudomonadota</taxon>
        <taxon>Gammaproteobacteria</taxon>
        <taxon>Thiotrichales</taxon>
        <taxon>Piscirickettsiaceae</taxon>
        <taxon>Thiosulfatimonas</taxon>
    </lineage>
</organism>
<keyword evidence="3" id="KW-0479">Metal-binding</keyword>
<dbReference type="InterPro" id="IPR023406">
    <property type="entry name" value="Topo_IA_AS"/>
</dbReference>
<evidence type="ECO:0000313" key="12">
    <source>
        <dbReference type="EMBL" id="BBP44880.1"/>
    </source>
</evidence>
<evidence type="ECO:0000256" key="6">
    <source>
        <dbReference type="ARBA" id="ARBA00023125"/>
    </source>
</evidence>
<comment type="caution">
    <text evidence="8">Lacks conserved residue(s) required for the propagation of feature annotation.</text>
</comment>
<sequence>MTNLVIVESPAKAKTIEKYLGKDFVVRSSYGHIRDIQKKGMGIDLANRFEPNYEISVDKKKNVAELRKLTKEADAVWLATDEDREGEAIAWHLAEALNLDVKHTKRIVFHEITKPAIQHAVANPRLVDMDLVNAQQARRILDRIVGFELSPILWKKIRTGLSAGRVQSVAVRLIVERELEIEAFEASYSFKVQGQLDLLDETGAVCGNIDVKRNASFDTEEQAQVFLMALGKAQLSVQSLEEKPAKRTPKAPFTTSTLQQEAASKLGFSVKQTMMIAQRLYESGKITYMRTDSVNLSETAIAQAKDVVSANYGQNYSHSRRYKTKNADAQEAHEAIRPTDFNVDAVDGERNEQRLYQLIWRRAIASQMADALLQRTTVEIAISNLVEDKLIAKGEVITFDGFLKVYDFGNKEDEGILPPMRVGQALALGELAARQSFARPPARYNEASLVRTLEEMGIGRPSTYAPTIDTVQQRGYVVKEDREGTPREYRQLTLNAAGMDAQTLTEVAGSEKNKLFPTDIARVVTNFLTKHFGDVLDYQFTAKVEDKFDVIAKGKLHWQDMLAEFYSQFHPKVESAEDVSREEAGQARLLGNDPKSGQPMYVKIGRFGPYVQLGDGENEEKPQFASLMPGQKMDLLKLEDALELFKLPRHVGDMPESYSATAVDGSQFSVEAGQALIAKQGPFGPYLEYGVKQYAPIKGYDPLSITLEEAVLLVEAKIQAEAEKIVKTFAENGDVKILKGRWGPYITDLTTKKNAKIAKDEDAQQLTLEECIKRLDEAPEPKRRGGRAKASAAKAPVKKAVAATKKAPAKKAVAKKSPAKKAPAKKAPAKKAPAKKAAAKKAAAKKTTEA</sequence>
<feature type="site" description="Interaction with DNA" evidence="8">
    <location>
        <position position="142"/>
    </location>
</feature>
<feature type="site" description="Interaction with DNA" evidence="8">
    <location>
        <position position="32"/>
    </location>
</feature>
<dbReference type="PROSITE" id="PS50880">
    <property type="entry name" value="TOPRIM"/>
    <property type="match status" value="1"/>
</dbReference>
<dbReference type="AlphaFoldDB" id="A0A6F8PSB7"/>
<dbReference type="NCBIfam" id="TIGR01051">
    <property type="entry name" value="topA_bact"/>
    <property type="match status" value="1"/>
</dbReference>
<dbReference type="InterPro" id="IPR025589">
    <property type="entry name" value="Toprim_C_rpt"/>
</dbReference>
<dbReference type="CDD" id="cd03363">
    <property type="entry name" value="TOPRIM_TopoIA_TopoI"/>
    <property type="match status" value="1"/>
</dbReference>
<dbReference type="InterPro" id="IPR003601">
    <property type="entry name" value="Topo_IA_2"/>
</dbReference>
<evidence type="ECO:0000256" key="9">
    <source>
        <dbReference type="SAM" id="MobiDB-lite"/>
    </source>
</evidence>
<name>A0A6F8PSB7_9GAMM</name>
<evidence type="ECO:0000256" key="2">
    <source>
        <dbReference type="ARBA" id="ARBA00009446"/>
    </source>
</evidence>
<dbReference type="KEGG" id="tse:THMIRHAS_02530"/>
<evidence type="ECO:0000259" key="10">
    <source>
        <dbReference type="PROSITE" id="PS50880"/>
    </source>
</evidence>
<keyword evidence="13" id="KW-1185">Reference proteome</keyword>
<dbReference type="InterPro" id="IPR034149">
    <property type="entry name" value="TOPRIM_TopoI"/>
</dbReference>
<feature type="site" description="Interaction with DNA" evidence="8">
    <location>
        <position position="154"/>
    </location>
</feature>
<evidence type="ECO:0000256" key="8">
    <source>
        <dbReference type="HAMAP-Rule" id="MF_00952"/>
    </source>
</evidence>
<dbReference type="GO" id="GO:0003917">
    <property type="term" value="F:DNA topoisomerase type I (single strand cut, ATP-independent) activity"/>
    <property type="evidence" value="ECO:0007669"/>
    <property type="project" value="UniProtKB-UniRule"/>
</dbReference>